<proteinExistence type="predicted"/>
<gene>
    <name evidence="1" type="ORF">PCOR1329_LOCUS58925</name>
</gene>
<evidence type="ECO:0000313" key="2">
    <source>
        <dbReference type="Proteomes" id="UP001189429"/>
    </source>
</evidence>
<dbReference type="EMBL" id="CAUYUJ010017327">
    <property type="protein sequence ID" value="CAK0873826.1"/>
    <property type="molecule type" value="Genomic_DNA"/>
</dbReference>
<organism evidence="1 2">
    <name type="scientific">Prorocentrum cordatum</name>
    <dbReference type="NCBI Taxonomy" id="2364126"/>
    <lineage>
        <taxon>Eukaryota</taxon>
        <taxon>Sar</taxon>
        <taxon>Alveolata</taxon>
        <taxon>Dinophyceae</taxon>
        <taxon>Prorocentrales</taxon>
        <taxon>Prorocentraceae</taxon>
        <taxon>Prorocentrum</taxon>
    </lineage>
</organism>
<keyword evidence="2" id="KW-1185">Reference proteome</keyword>
<protein>
    <submittedName>
        <fullName evidence="1">Uncharacterized protein</fullName>
    </submittedName>
</protein>
<comment type="caution">
    <text evidence="1">The sequence shown here is derived from an EMBL/GenBank/DDBJ whole genome shotgun (WGS) entry which is preliminary data.</text>
</comment>
<sequence length="353" mass="38101">MRRACGRSKAPLRACCHSQRSRGHRMEQMYQAKLDQHRAAARVDRPAQQRVSKAFNDMRTLEGKLCKAATHSEKLQADFLAQKFTVQRLPVELSEGEGRHKSLAMELHQSVDGKAASDEKPKETTPASISIEDVIDRKLLPINMDSLLSVEAEHELSEEGRVFPGWKTFHRASGSLREGSGARPQVHGVQMEQLTSVQKTREIVPGSSGGPPADGLMGKGKSLAFPVPERILGGLAPQGGGNTRGAQNPRARAHLGARQAMGGRRHLVPSLCLESLVWIFFSARSSWISQADAFVGGYHSRDGCSAGPVHRAVAHALAMAKGALLASSMVLMPSGPIALRGPLQPQSSPSEDI</sequence>
<name>A0ABN9VNM2_9DINO</name>
<dbReference type="Proteomes" id="UP001189429">
    <property type="component" value="Unassembled WGS sequence"/>
</dbReference>
<accession>A0ABN9VNM2</accession>
<evidence type="ECO:0000313" key="1">
    <source>
        <dbReference type="EMBL" id="CAK0873826.1"/>
    </source>
</evidence>
<reference evidence="1" key="1">
    <citation type="submission" date="2023-10" db="EMBL/GenBank/DDBJ databases">
        <authorList>
            <person name="Chen Y."/>
            <person name="Shah S."/>
            <person name="Dougan E. K."/>
            <person name="Thang M."/>
            <person name="Chan C."/>
        </authorList>
    </citation>
    <scope>NUCLEOTIDE SEQUENCE [LARGE SCALE GENOMIC DNA]</scope>
</reference>